<keyword evidence="4" id="KW-0676">Redox-active center</keyword>
<dbReference type="CDD" id="cd02966">
    <property type="entry name" value="TlpA_like_family"/>
    <property type="match status" value="1"/>
</dbReference>
<dbReference type="GO" id="GO:0016491">
    <property type="term" value="F:oxidoreductase activity"/>
    <property type="evidence" value="ECO:0007669"/>
    <property type="project" value="InterPro"/>
</dbReference>
<dbReference type="PANTHER" id="PTHR42852:SF6">
    <property type="entry name" value="THIOL:DISULFIDE INTERCHANGE PROTEIN DSBE"/>
    <property type="match status" value="1"/>
</dbReference>
<evidence type="ECO:0000256" key="2">
    <source>
        <dbReference type="ARBA" id="ARBA00022748"/>
    </source>
</evidence>
<dbReference type="Gene3D" id="3.40.30.10">
    <property type="entry name" value="Glutaredoxin"/>
    <property type="match status" value="1"/>
</dbReference>
<comment type="subcellular location">
    <subcellularLocation>
        <location evidence="1">Cell envelope</location>
    </subcellularLocation>
</comment>
<keyword evidence="2" id="KW-0201">Cytochrome c-type biogenesis</keyword>
<evidence type="ECO:0000256" key="1">
    <source>
        <dbReference type="ARBA" id="ARBA00004196"/>
    </source>
</evidence>
<dbReference type="PROSITE" id="PS51352">
    <property type="entry name" value="THIOREDOXIN_2"/>
    <property type="match status" value="1"/>
</dbReference>
<dbReference type="InterPro" id="IPR036249">
    <property type="entry name" value="Thioredoxin-like_sf"/>
</dbReference>
<dbReference type="Pfam" id="PF00578">
    <property type="entry name" value="AhpC-TSA"/>
    <property type="match status" value="1"/>
</dbReference>
<dbReference type="SUPFAM" id="SSF52833">
    <property type="entry name" value="Thioredoxin-like"/>
    <property type="match status" value="1"/>
</dbReference>
<dbReference type="GO" id="GO:0017004">
    <property type="term" value="P:cytochrome complex assembly"/>
    <property type="evidence" value="ECO:0007669"/>
    <property type="project" value="UniProtKB-KW"/>
</dbReference>
<keyword evidence="7" id="KW-1185">Reference proteome</keyword>
<organism evidence="6 7">
    <name type="scientific">Alkalimarinus sediminis</name>
    <dbReference type="NCBI Taxonomy" id="1632866"/>
    <lineage>
        <taxon>Bacteria</taxon>
        <taxon>Pseudomonadati</taxon>
        <taxon>Pseudomonadota</taxon>
        <taxon>Gammaproteobacteria</taxon>
        <taxon>Alteromonadales</taxon>
        <taxon>Alteromonadaceae</taxon>
        <taxon>Alkalimarinus</taxon>
    </lineage>
</organism>
<keyword evidence="3" id="KW-1015">Disulfide bond</keyword>
<evidence type="ECO:0000256" key="3">
    <source>
        <dbReference type="ARBA" id="ARBA00023157"/>
    </source>
</evidence>
<evidence type="ECO:0000313" key="6">
    <source>
        <dbReference type="EMBL" id="UZW75619.1"/>
    </source>
</evidence>
<dbReference type="Proteomes" id="UP001164472">
    <property type="component" value="Chromosome"/>
</dbReference>
<dbReference type="KEGG" id="asem:NNL22_03210"/>
<sequence>MLRIFKLLLAVGVMTLSGCGQVEWNLTNGEQKSIDDYRGRWLVINYWATWCKPCLEEIPELNLLNKRDDTEVLGVNFDELQGEELVSQAENLGIAYKMIADDPSKALDIQRPRALPATVLIDKKGGVREVLYGPQTVASILSRFALLE</sequence>
<feature type="domain" description="Thioredoxin" evidence="5">
    <location>
        <begin position="2"/>
        <end position="148"/>
    </location>
</feature>
<gene>
    <name evidence="6" type="ORF">NNL22_03210</name>
</gene>
<reference evidence="6" key="1">
    <citation type="submission" date="2022-07" db="EMBL/GenBank/DDBJ databases">
        <title>Alkalimarinus sp. nov., isolated from gut of a Alitta virens.</title>
        <authorList>
            <person name="Yang A.I."/>
            <person name="Shin N.-R."/>
        </authorList>
    </citation>
    <scope>NUCLEOTIDE SEQUENCE</scope>
    <source>
        <strain evidence="6">FA028</strain>
    </source>
</reference>
<protein>
    <submittedName>
        <fullName evidence="6">TlpA family protein disulfide reductase</fullName>
    </submittedName>
</protein>
<dbReference type="EMBL" id="CP101527">
    <property type="protein sequence ID" value="UZW75619.1"/>
    <property type="molecule type" value="Genomic_DNA"/>
</dbReference>
<dbReference type="InterPro" id="IPR050553">
    <property type="entry name" value="Thioredoxin_ResA/DsbE_sf"/>
</dbReference>
<dbReference type="InterPro" id="IPR000866">
    <property type="entry name" value="AhpC/TSA"/>
</dbReference>
<dbReference type="InterPro" id="IPR013766">
    <property type="entry name" value="Thioredoxin_domain"/>
</dbReference>
<evidence type="ECO:0000256" key="4">
    <source>
        <dbReference type="ARBA" id="ARBA00023284"/>
    </source>
</evidence>
<accession>A0A9E8KQA9</accession>
<dbReference type="GO" id="GO:0016209">
    <property type="term" value="F:antioxidant activity"/>
    <property type="evidence" value="ECO:0007669"/>
    <property type="project" value="InterPro"/>
</dbReference>
<proteinExistence type="predicted"/>
<dbReference type="PANTHER" id="PTHR42852">
    <property type="entry name" value="THIOL:DISULFIDE INTERCHANGE PROTEIN DSBE"/>
    <property type="match status" value="1"/>
</dbReference>
<dbReference type="PROSITE" id="PS51257">
    <property type="entry name" value="PROKAR_LIPOPROTEIN"/>
    <property type="match status" value="1"/>
</dbReference>
<evidence type="ECO:0000259" key="5">
    <source>
        <dbReference type="PROSITE" id="PS51352"/>
    </source>
</evidence>
<dbReference type="RefSeq" id="WP_251810556.1">
    <property type="nucleotide sequence ID" value="NZ_CP101527.1"/>
</dbReference>
<dbReference type="AlphaFoldDB" id="A0A9E8KQA9"/>
<name>A0A9E8KQA9_9ALTE</name>
<dbReference type="GO" id="GO:0030313">
    <property type="term" value="C:cell envelope"/>
    <property type="evidence" value="ECO:0007669"/>
    <property type="project" value="UniProtKB-SubCell"/>
</dbReference>
<evidence type="ECO:0000313" key="7">
    <source>
        <dbReference type="Proteomes" id="UP001164472"/>
    </source>
</evidence>